<evidence type="ECO:0000256" key="2">
    <source>
        <dbReference type="ARBA" id="ARBA00007639"/>
    </source>
</evidence>
<evidence type="ECO:0000256" key="3">
    <source>
        <dbReference type="ARBA" id="ARBA00022729"/>
    </source>
</evidence>
<dbReference type="EMBL" id="JAERWK010000019">
    <property type="protein sequence ID" value="MBM9468537.1"/>
    <property type="molecule type" value="Genomic_DNA"/>
</dbReference>
<comment type="caution">
    <text evidence="5">The sequence shown here is derived from an EMBL/GenBank/DDBJ whole genome shotgun (WGS) entry which is preliminary data.</text>
</comment>
<evidence type="ECO:0000259" key="4">
    <source>
        <dbReference type="Pfam" id="PF13407"/>
    </source>
</evidence>
<sequence>MTEPMDRARSRRPLRHQVRWHRGAAAAGAATVLLLAACSTEPAAGSPNTDGGSDTRTIGVSMSFLNQFYAAAVEGMEDEAAAQGWKLVVLNANSNSSQQVNQVQNLVSQDVGAVIFAQLDAASGGASLTAANDAGVPVIAIDQVPAAGDYVTYIGSDSVRMGEQACDFLVETIGGSGDIAIVQGVPGSSTQLQRTEGCDRVLTATSSVSVVSTTSANWDQNTAANVFANVLTANPDLDGIFAQNDDMALGAATAIESADHPAIPMVTIDGFPAAYEAIDAGTVTATISQQPYLMGQLAVRNAITAIDGGAADIPKDQIQEAVLVTKENVEQARAAKYYGSAG</sequence>
<feature type="domain" description="Periplasmic binding protein" evidence="4">
    <location>
        <begin position="58"/>
        <end position="308"/>
    </location>
</feature>
<dbReference type="InterPro" id="IPR028082">
    <property type="entry name" value="Peripla_BP_I"/>
</dbReference>
<dbReference type="SUPFAM" id="SSF53822">
    <property type="entry name" value="Periplasmic binding protein-like I"/>
    <property type="match status" value="1"/>
</dbReference>
<comment type="subcellular location">
    <subcellularLocation>
        <location evidence="1">Cell envelope</location>
    </subcellularLocation>
</comment>
<dbReference type="GO" id="GO:0030246">
    <property type="term" value="F:carbohydrate binding"/>
    <property type="evidence" value="ECO:0007669"/>
    <property type="project" value="UniProtKB-ARBA"/>
</dbReference>
<comment type="similarity">
    <text evidence="2">Belongs to the bacterial solute-binding protein 2 family.</text>
</comment>
<evidence type="ECO:0000313" key="6">
    <source>
        <dbReference type="Proteomes" id="UP000663792"/>
    </source>
</evidence>
<dbReference type="AlphaFoldDB" id="A0A939C2X1"/>
<dbReference type="GO" id="GO:0030313">
    <property type="term" value="C:cell envelope"/>
    <property type="evidence" value="ECO:0007669"/>
    <property type="project" value="UniProtKB-SubCell"/>
</dbReference>
<organism evidence="5 6">
    <name type="scientific">Nakamurella leprariae</name>
    <dbReference type="NCBI Taxonomy" id="2803911"/>
    <lineage>
        <taxon>Bacteria</taxon>
        <taxon>Bacillati</taxon>
        <taxon>Actinomycetota</taxon>
        <taxon>Actinomycetes</taxon>
        <taxon>Nakamurellales</taxon>
        <taxon>Nakamurellaceae</taxon>
        <taxon>Nakamurella</taxon>
    </lineage>
</organism>
<keyword evidence="6" id="KW-1185">Reference proteome</keyword>
<evidence type="ECO:0000313" key="5">
    <source>
        <dbReference type="EMBL" id="MBM9468537.1"/>
    </source>
</evidence>
<gene>
    <name evidence="5" type="ORF">JL106_14730</name>
</gene>
<keyword evidence="3" id="KW-0732">Signal</keyword>
<evidence type="ECO:0000256" key="1">
    <source>
        <dbReference type="ARBA" id="ARBA00004196"/>
    </source>
</evidence>
<dbReference type="Gene3D" id="3.40.50.2300">
    <property type="match status" value="2"/>
</dbReference>
<dbReference type="PANTHER" id="PTHR46847:SF1">
    <property type="entry name" value="D-ALLOSE-BINDING PERIPLASMIC PROTEIN-RELATED"/>
    <property type="match status" value="1"/>
</dbReference>
<reference evidence="5" key="1">
    <citation type="submission" date="2021-01" db="EMBL/GenBank/DDBJ databases">
        <title>YIM 132084 draft genome.</title>
        <authorList>
            <person name="An D."/>
        </authorList>
    </citation>
    <scope>NUCLEOTIDE SEQUENCE</scope>
    <source>
        <strain evidence="5">YIM 132084</strain>
    </source>
</reference>
<name>A0A939C2X1_9ACTN</name>
<dbReference type="RefSeq" id="WP_205261491.1">
    <property type="nucleotide sequence ID" value="NZ_JAERWK010000019.1"/>
</dbReference>
<dbReference type="InterPro" id="IPR025997">
    <property type="entry name" value="SBP_2_dom"/>
</dbReference>
<dbReference type="PANTHER" id="PTHR46847">
    <property type="entry name" value="D-ALLOSE-BINDING PERIPLASMIC PROTEIN-RELATED"/>
    <property type="match status" value="1"/>
</dbReference>
<proteinExistence type="inferred from homology"/>
<accession>A0A939C2X1</accession>
<dbReference type="Proteomes" id="UP000663792">
    <property type="component" value="Unassembled WGS sequence"/>
</dbReference>
<dbReference type="Pfam" id="PF13407">
    <property type="entry name" value="Peripla_BP_4"/>
    <property type="match status" value="1"/>
</dbReference>
<dbReference type="CDD" id="cd01536">
    <property type="entry name" value="PBP1_ABC_sugar_binding-like"/>
    <property type="match status" value="1"/>
</dbReference>
<protein>
    <submittedName>
        <fullName evidence="5">Sugar ABC transporter substrate-binding protein</fullName>
    </submittedName>
</protein>